<keyword evidence="9 18" id="KW-0418">Kinase</keyword>
<dbReference type="EMBL" id="JADBDY010000001">
    <property type="protein sequence ID" value="MBE1460465.1"/>
    <property type="molecule type" value="Genomic_DNA"/>
</dbReference>
<evidence type="ECO:0000259" key="17">
    <source>
        <dbReference type="SMART" id="SM00387"/>
    </source>
</evidence>
<sequence length="462" mass="49646">MPEHDLGLREERLRRLTASVPYALLAVSTGLTLATHGPLWPRHAETLGLAVVAAALMWTMTGLKPRWASRPGLMPAFVAALVVMIAVLSTRSVWFAGFFGFTGYIYSWQFLRGPWRLLGVAATAAVTITAYMGGPPDPTPSSVLLHLFFAAAVVVLVVVFSQLGEITEERSDERRRMVERLRETIRENEGLHAQLLVQAREAGVHDERERLAREIHDTLAQGFVGIITQLQAAQRAEARPGEESRAGAAEAVDGDRAEWRLRVANATRLARENLVEARRSVHALGPAPLAAAPLPDALADLTAEWSRLHGVRAEFTATGPARPLHGEVEAALLRTLQESLTNVSRHARADRVGVTLSYMEDLVALDVRDDGAGFETGPGWGASVSEPPGEPAGGPESTASACGDGPNGGFGLTSMRQRVTRLAGTLEIESEPGAGTAVSVTVPAFLKEDPGERSPRPRPGHR</sequence>
<dbReference type="Pfam" id="PF02518">
    <property type="entry name" value="HATPase_c"/>
    <property type="match status" value="1"/>
</dbReference>
<dbReference type="InterPro" id="IPR003594">
    <property type="entry name" value="HATPase_dom"/>
</dbReference>
<feature type="compositionally biased region" description="Basic and acidic residues" evidence="15">
    <location>
        <begin position="446"/>
        <end position="455"/>
    </location>
</feature>
<name>A0ABR9HN55_9ACTN</name>
<evidence type="ECO:0000256" key="2">
    <source>
        <dbReference type="ARBA" id="ARBA00001966"/>
    </source>
</evidence>
<evidence type="ECO:0000313" key="19">
    <source>
        <dbReference type="Proteomes" id="UP000598217"/>
    </source>
</evidence>
<keyword evidence="8" id="KW-0808">Transferase</keyword>
<dbReference type="Gene3D" id="3.30.565.10">
    <property type="entry name" value="Histidine kinase-like ATPase, C-terminal domain"/>
    <property type="match status" value="1"/>
</dbReference>
<dbReference type="SMART" id="SM00387">
    <property type="entry name" value="HATPase_c"/>
    <property type="match status" value="1"/>
</dbReference>
<comment type="cofactor">
    <cofactor evidence="2">
        <name>[4Fe-4S] cluster</name>
        <dbReference type="ChEBI" id="CHEBI:49883"/>
    </cofactor>
</comment>
<comment type="catalytic activity">
    <reaction evidence="1">
        <text>ATP + protein L-histidine = ADP + protein N-phospho-L-histidine.</text>
        <dbReference type="EC" id="2.7.13.3"/>
    </reaction>
</comment>
<dbReference type="Gene3D" id="1.20.5.1930">
    <property type="match status" value="1"/>
</dbReference>
<protein>
    <recommendedName>
        <fullName evidence="5">Oxygen sensor histidine kinase NreB</fullName>
        <ecNumber evidence="4">2.7.13.3</ecNumber>
    </recommendedName>
    <alternativeName>
        <fullName evidence="14">Nitrogen regulation protein B</fullName>
    </alternativeName>
</protein>
<dbReference type="PANTHER" id="PTHR24421">
    <property type="entry name" value="NITRATE/NITRITE SENSOR PROTEIN NARX-RELATED"/>
    <property type="match status" value="1"/>
</dbReference>
<feature type="transmembrane region" description="Helical" evidence="16">
    <location>
        <begin position="46"/>
        <end position="63"/>
    </location>
</feature>
<dbReference type="Pfam" id="PF07730">
    <property type="entry name" value="HisKA_3"/>
    <property type="match status" value="1"/>
</dbReference>
<dbReference type="EC" id="2.7.13.3" evidence="4"/>
<evidence type="ECO:0000256" key="1">
    <source>
        <dbReference type="ARBA" id="ARBA00000085"/>
    </source>
</evidence>
<feature type="transmembrane region" description="Helical" evidence="16">
    <location>
        <begin position="143"/>
        <end position="164"/>
    </location>
</feature>
<organism evidence="18 19">
    <name type="scientific">Nocardiopsis terrae</name>
    <dbReference type="NCBI Taxonomy" id="372655"/>
    <lineage>
        <taxon>Bacteria</taxon>
        <taxon>Bacillati</taxon>
        <taxon>Actinomycetota</taxon>
        <taxon>Actinomycetes</taxon>
        <taxon>Streptosporangiales</taxon>
        <taxon>Nocardiopsidaceae</taxon>
        <taxon>Nocardiopsis</taxon>
    </lineage>
</organism>
<reference evidence="18 19" key="1">
    <citation type="submission" date="2020-10" db="EMBL/GenBank/DDBJ databases">
        <title>Sequencing the genomes of 1000 actinobacteria strains.</title>
        <authorList>
            <person name="Klenk H.-P."/>
        </authorList>
    </citation>
    <scope>NUCLEOTIDE SEQUENCE [LARGE SCALE GENOMIC DNA]</scope>
    <source>
        <strain evidence="18 19">DSM 45157</strain>
    </source>
</reference>
<evidence type="ECO:0000256" key="13">
    <source>
        <dbReference type="ARBA" id="ARBA00024827"/>
    </source>
</evidence>
<evidence type="ECO:0000256" key="15">
    <source>
        <dbReference type="SAM" id="MobiDB-lite"/>
    </source>
</evidence>
<comment type="function">
    <text evidence="13">Member of the two-component regulatory system NreB/NreC involved in the control of dissimilatory nitrate/nitrite reduction in response to oxygen. NreB functions as a direct oxygen sensor histidine kinase which is autophosphorylated, in the absence of oxygen, probably at the conserved histidine residue, and transfers its phosphate group probably to a conserved aspartate residue of NreC. NreB/NreC activates the expression of the nitrate (narGHJI) and nitrite (nir) reductase operons, as well as the putative nitrate transporter gene narT.</text>
</comment>
<gene>
    <name evidence="18" type="ORF">H4W79_004679</name>
</gene>
<accession>A0ABR9HN55</accession>
<dbReference type="SUPFAM" id="SSF55874">
    <property type="entry name" value="ATPase domain of HSP90 chaperone/DNA topoisomerase II/histidine kinase"/>
    <property type="match status" value="1"/>
</dbReference>
<evidence type="ECO:0000256" key="10">
    <source>
        <dbReference type="ARBA" id="ARBA00023004"/>
    </source>
</evidence>
<keyword evidence="10" id="KW-0408">Iron</keyword>
<evidence type="ECO:0000256" key="4">
    <source>
        <dbReference type="ARBA" id="ARBA00012438"/>
    </source>
</evidence>
<feature type="domain" description="Histidine kinase/HSP90-like ATPase" evidence="17">
    <location>
        <begin position="327"/>
        <end position="446"/>
    </location>
</feature>
<comment type="subcellular location">
    <subcellularLocation>
        <location evidence="3">Cytoplasm</location>
    </subcellularLocation>
</comment>
<feature type="region of interest" description="Disordered" evidence="15">
    <location>
        <begin position="374"/>
        <end position="413"/>
    </location>
</feature>
<evidence type="ECO:0000256" key="16">
    <source>
        <dbReference type="SAM" id="Phobius"/>
    </source>
</evidence>
<dbReference type="PRINTS" id="PR00344">
    <property type="entry name" value="BCTRLSENSOR"/>
</dbReference>
<feature type="transmembrane region" description="Helical" evidence="16">
    <location>
        <begin position="75"/>
        <end position="101"/>
    </location>
</feature>
<evidence type="ECO:0000256" key="5">
    <source>
        <dbReference type="ARBA" id="ARBA00017322"/>
    </source>
</evidence>
<feature type="region of interest" description="Disordered" evidence="15">
    <location>
        <begin position="426"/>
        <end position="462"/>
    </location>
</feature>
<keyword evidence="6" id="KW-0479">Metal-binding</keyword>
<dbReference type="InterPro" id="IPR004358">
    <property type="entry name" value="Sig_transdc_His_kin-like_C"/>
</dbReference>
<dbReference type="CDD" id="cd16917">
    <property type="entry name" value="HATPase_UhpB-NarQ-NarX-like"/>
    <property type="match status" value="1"/>
</dbReference>
<evidence type="ECO:0000256" key="11">
    <source>
        <dbReference type="ARBA" id="ARBA00023012"/>
    </source>
</evidence>
<evidence type="ECO:0000256" key="8">
    <source>
        <dbReference type="ARBA" id="ARBA00022679"/>
    </source>
</evidence>
<dbReference type="PIRSF" id="PIRSF037434">
    <property type="entry name" value="STHK_ChrS"/>
    <property type="match status" value="1"/>
</dbReference>
<evidence type="ECO:0000256" key="12">
    <source>
        <dbReference type="ARBA" id="ARBA00023014"/>
    </source>
</evidence>
<feature type="transmembrane region" description="Helical" evidence="16">
    <location>
        <begin position="20"/>
        <end position="40"/>
    </location>
</feature>
<keyword evidence="6" id="KW-0004">4Fe-4S</keyword>
<dbReference type="PANTHER" id="PTHR24421:SF62">
    <property type="entry name" value="SENSORY TRANSDUCTION HISTIDINE KINASE"/>
    <property type="match status" value="1"/>
</dbReference>
<evidence type="ECO:0000256" key="6">
    <source>
        <dbReference type="ARBA" id="ARBA00022485"/>
    </source>
</evidence>
<evidence type="ECO:0000256" key="7">
    <source>
        <dbReference type="ARBA" id="ARBA00022490"/>
    </source>
</evidence>
<keyword evidence="19" id="KW-1185">Reference proteome</keyword>
<evidence type="ECO:0000313" key="18">
    <source>
        <dbReference type="EMBL" id="MBE1460465.1"/>
    </source>
</evidence>
<keyword evidence="11" id="KW-0902">Two-component regulatory system</keyword>
<dbReference type="InterPro" id="IPR017205">
    <property type="entry name" value="Sig_transdc_His_kinase_ChrS"/>
</dbReference>
<comment type="caution">
    <text evidence="18">The sequence shown here is derived from an EMBL/GenBank/DDBJ whole genome shotgun (WGS) entry which is preliminary data.</text>
</comment>
<keyword evidence="7" id="KW-0963">Cytoplasm</keyword>
<evidence type="ECO:0000256" key="3">
    <source>
        <dbReference type="ARBA" id="ARBA00004496"/>
    </source>
</evidence>
<dbReference type="InterPro" id="IPR011712">
    <property type="entry name" value="Sig_transdc_His_kin_sub3_dim/P"/>
</dbReference>
<evidence type="ECO:0000256" key="14">
    <source>
        <dbReference type="ARBA" id="ARBA00030800"/>
    </source>
</evidence>
<keyword evidence="16" id="KW-1133">Transmembrane helix</keyword>
<proteinExistence type="predicted"/>
<keyword evidence="16" id="KW-0472">Membrane</keyword>
<feature type="transmembrane region" description="Helical" evidence="16">
    <location>
        <begin position="113"/>
        <end position="131"/>
    </location>
</feature>
<dbReference type="GO" id="GO:0016301">
    <property type="term" value="F:kinase activity"/>
    <property type="evidence" value="ECO:0007669"/>
    <property type="project" value="UniProtKB-KW"/>
</dbReference>
<keyword evidence="16" id="KW-0812">Transmembrane</keyword>
<keyword evidence="12" id="KW-0411">Iron-sulfur</keyword>
<dbReference type="InterPro" id="IPR036890">
    <property type="entry name" value="HATPase_C_sf"/>
</dbReference>
<evidence type="ECO:0000256" key="9">
    <source>
        <dbReference type="ARBA" id="ARBA00022777"/>
    </source>
</evidence>
<dbReference type="InterPro" id="IPR050482">
    <property type="entry name" value="Sensor_HK_TwoCompSys"/>
</dbReference>
<dbReference type="Proteomes" id="UP000598217">
    <property type="component" value="Unassembled WGS sequence"/>
</dbReference>